<evidence type="ECO:0000313" key="8">
    <source>
        <dbReference type="Proteomes" id="UP000185911"/>
    </source>
</evidence>
<evidence type="ECO:0000256" key="1">
    <source>
        <dbReference type="ARBA" id="ARBA00004651"/>
    </source>
</evidence>
<evidence type="ECO:0000256" key="3">
    <source>
        <dbReference type="ARBA" id="ARBA00022692"/>
    </source>
</evidence>
<dbReference type="STRING" id="81479.RA876_06470"/>
<feature type="transmembrane region" description="Helical" evidence="6">
    <location>
        <begin position="178"/>
        <end position="199"/>
    </location>
</feature>
<dbReference type="GO" id="GO:0005886">
    <property type="term" value="C:plasma membrane"/>
    <property type="evidence" value="ECO:0007669"/>
    <property type="project" value="UniProtKB-SubCell"/>
</dbReference>
<dbReference type="AlphaFoldDB" id="A0A1Q8YDV1"/>
<keyword evidence="8" id="KW-1185">Reference proteome</keyword>
<accession>A0A1Q8YDV1</accession>
<organism evidence="7 8">
    <name type="scientific">Rhodoferax antarcticus ANT.BR</name>
    <dbReference type="NCBI Taxonomy" id="1111071"/>
    <lineage>
        <taxon>Bacteria</taxon>
        <taxon>Pseudomonadati</taxon>
        <taxon>Pseudomonadota</taxon>
        <taxon>Betaproteobacteria</taxon>
        <taxon>Burkholderiales</taxon>
        <taxon>Comamonadaceae</taxon>
        <taxon>Rhodoferax</taxon>
    </lineage>
</organism>
<feature type="transmembrane region" description="Helical" evidence="6">
    <location>
        <begin position="240"/>
        <end position="264"/>
    </location>
</feature>
<evidence type="ECO:0000313" key="7">
    <source>
        <dbReference type="EMBL" id="OLP06234.1"/>
    </source>
</evidence>
<evidence type="ECO:0000256" key="5">
    <source>
        <dbReference type="ARBA" id="ARBA00023136"/>
    </source>
</evidence>
<evidence type="ECO:0000256" key="6">
    <source>
        <dbReference type="SAM" id="Phobius"/>
    </source>
</evidence>
<comment type="caution">
    <text evidence="7">The sequence shown here is derived from an EMBL/GenBank/DDBJ whole genome shotgun (WGS) entry which is preliminary data.</text>
</comment>
<dbReference type="PIRSF" id="PIRSF035875">
    <property type="entry name" value="RNase_BN"/>
    <property type="match status" value="1"/>
</dbReference>
<gene>
    <name evidence="7" type="ORF">BLL52_2465</name>
</gene>
<comment type="subcellular location">
    <subcellularLocation>
        <location evidence="1">Cell membrane</location>
        <topology evidence="1">Multi-pass membrane protein</topology>
    </subcellularLocation>
</comment>
<dbReference type="RefSeq" id="WP_075586717.1">
    <property type="nucleotide sequence ID" value="NZ_MSYM01000013.1"/>
</dbReference>
<dbReference type="InterPro" id="IPR017039">
    <property type="entry name" value="Virul_fac_BrkB"/>
</dbReference>
<dbReference type="PANTHER" id="PTHR30213">
    <property type="entry name" value="INNER MEMBRANE PROTEIN YHJD"/>
    <property type="match status" value="1"/>
</dbReference>
<reference evidence="7 8" key="1">
    <citation type="submission" date="2017-01" db="EMBL/GenBank/DDBJ databases">
        <title>Genome sequence of Rhodoferax antarcticus ANT.BR, a psychrophilic purple nonsulfur bacterium from an Antarctic microbial mat.</title>
        <authorList>
            <person name="Baker J."/>
            <person name="Riester C."/>
            <person name="Skinner B."/>
            <person name="Newell A."/>
            <person name="Swingley W."/>
            <person name="Madigan M."/>
            <person name="Jung D."/>
            <person name="Asao M."/>
            <person name="Chen M."/>
            <person name="Loughlin P."/>
            <person name="Pan H."/>
            <person name="Lin S."/>
            <person name="Li N."/>
            <person name="Shaw J."/>
            <person name="Prado M."/>
            <person name="Sherman C."/>
            <person name="Li X."/>
            <person name="Tang J."/>
            <person name="Blankenship R."/>
            <person name="Zhao T."/>
            <person name="Touchman J."/>
            <person name="Sattley M."/>
        </authorList>
    </citation>
    <scope>NUCLEOTIDE SEQUENCE [LARGE SCALE GENOMIC DNA]</scope>
    <source>
        <strain evidence="7 8">ANT.BR</strain>
    </source>
</reference>
<keyword evidence="5 6" id="KW-0472">Membrane</keyword>
<feature type="transmembrane region" description="Helical" evidence="6">
    <location>
        <begin position="30"/>
        <end position="52"/>
    </location>
</feature>
<keyword evidence="4 6" id="KW-1133">Transmembrane helix</keyword>
<feature type="transmembrane region" description="Helical" evidence="6">
    <location>
        <begin position="206"/>
        <end position="228"/>
    </location>
</feature>
<keyword evidence="2" id="KW-1003">Cell membrane</keyword>
<proteinExistence type="predicted"/>
<dbReference type="EMBL" id="MSYM01000013">
    <property type="protein sequence ID" value="OLP06234.1"/>
    <property type="molecule type" value="Genomic_DNA"/>
</dbReference>
<protein>
    <submittedName>
        <fullName evidence="7">YihY family inner membrane protein</fullName>
    </submittedName>
</protein>
<dbReference type="PANTHER" id="PTHR30213:SF0">
    <property type="entry name" value="UPF0761 MEMBRANE PROTEIN YIHY"/>
    <property type="match status" value="1"/>
</dbReference>
<evidence type="ECO:0000256" key="4">
    <source>
        <dbReference type="ARBA" id="ARBA00022989"/>
    </source>
</evidence>
<dbReference type="Pfam" id="PF03631">
    <property type="entry name" value="Virul_fac_BrkB"/>
    <property type="match status" value="1"/>
</dbReference>
<evidence type="ECO:0000256" key="2">
    <source>
        <dbReference type="ARBA" id="ARBA00022475"/>
    </source>
</evidence>
<sequence>MTTLATSKQFLKELYQETQDDNILNGSAVLGFYLMLAIFPAMIFVLAVIPYLPIANVDQAIMNLLRQALPASAAEMFTGVVQEVTQEQRGGLLSFGLLAALWATSSGMYAIMQQLNITYGVKEGRGFLRARLVAISLSLLFVVLVVGGFSLIVLGGQIQEWLGARFNIGGALLAFFTVFRWMVILAALLLAFSLIYYLAPNVRQRFRFITAGSVVGVAVLLVASLAFAQYAQNVGTLASTYGSVGAVIMLMLWLFIAGLAILFGSEINVLIERRSGSKQNAVQAIALK</sequence>
<dbReference type="NCBIfam" id="TIGR00765">
    <property type="entry name" value="yihY_not_rbn"/>
    <property type="match status" value="1"/>
</dbReference>
<feature type="transmembrane region" description="Helical" evidence="6">
    <location>
        <begin position="132"/>
        <end position="158"/>
    </location>
</feature>
<feature type="transmembrane region" description="Helical" evidence="6">
    <location>
        <begin position="93"/>
        <end position="111"/>
    </location>
</feature>
<name>A0A1Q8YDV1_9BURK</name>
<keyword evidence="3 6" id="KW-0812">Transmembrane</keyword>
<dbReference type="Proteomes" id="UP000185911">
    <property type="component" value="Unassembled WGS sequence"/>
</dbReference>